<dbReference type="Proteomes" id="UP000410492">
    <property type="component" value="Unassembled WGS sequence"/>
</dbReference>
<dbReference type="AlphaFoldDB" id="A0A653C388"/>
<dbReference type="EMBL" id="CAACVG010006872">
    <property type="protein sequence ID" value="VEN42245.1"/>
    <property type="molecule type" value="Genomic_DNA"/>
</dbReference>
<evidence type="ECO:0000313" key="1">
    <source>
        <dbReference type="EMBL" id="VEN42245.1"/>
    </source>
</evidence>
<feature type="non-terminal residue" evidence="1">
    <location>
        <position position="265"/>
    </location>
</feature>
<keyword evidence="2" id="KW-1185">Reference proteome</keyword>
<evidence type="ECO:0000313" key="2">
    <source>
        <dbReference type="Proteomes" id="UP000410492"/>
    </source>
</evidence>
<gene>
    <name evidence="1" type="ORF">CALMAC_LOCUS5808</name>
</gene>
<organism evidence="1 2">
    <name type="scientific">Callosobruchus maculatus</name>
    <name type="common">Southern cowpea weevil</name>
    <name type="synonym">Pulse bruchid</name>
    <dbReference type="NCBI Taxonomy" id="64391"/>
    <lineage>
        <taxon>Eukaryota</taxon>
        <taxon>Metazoa</taxon>
        <taxon>Ecdysozoa</taxon>
        <taxon>Arthropoda</taxon>
        <taxon>Hexapoda</taxon>
        <taxon>Insecta</taxon>
        <taxon>Pterygota</taxon>
        <taxon>Neoptera</taxon>
        <taxon>Endopterygota</taxon>
        <taxon>Coleoptera</taxon>
        <taxon>Polyphaga</taxon>
        <taxon>Cucujiformia</taxon>
        <taxon>Chrysomeloidea</taxon>
        <taxon>Chrysomelidae</taxon>
        <taxon>Bruchinae</taxon>
        <taxon>Bruchini</taxon>
        <taxon>Callosobruchus</taxon>
    </lineage>
</organism>
<name>A0A653C388_CALMS</name>
<accession>A0A653C388</accession>
<proteinExistence type="predicted"/>
<sequence>MKAYRSLQAFKYYEAGYVQQTMAKMMNTNCYVVMGKIWRFAGSPTPKDYIHSDKCMLRNMNFSTSYRTRLRGMGRQPFYVSYHTIEDAVSTNRHKATTGFACGYRYPALLSLPPFPAGAGYRLMVWNGLVAGRTQATLQSIRSDIWRMDSRFRGSPEGGALDTFQKKSGVLLESIQRCKAKGVSSVLSIEGFEVHIWSVDKLDLSVQRIQSVNRLIGVVMLDACCPFGRSLSAITDAADAPDGWFVTGLPFDEVCKLCQSIPVSL</sequence>
<dbReference type="OrthoDB" id="10356640at2759"/>
<protein>
    <submittedName>
        <fullName evidence="1">Uncharacterized protein</fullName>
    </submittedName>
</protein>
<reference evidence="1 2" key="1">
    <citation type="submission" date="2019-01" db="EMBL/GenBank/DDBJ databases">
        <authorList>
            <person name="Sayadi A."/>
        </authorList>
    </citation>
    <scope>NUCLEOTIDE SEQUENCE [LARGE SCALE GENOMIC DNA]</scope>
</reference>